<accession>A0A017TBX1</accession>
<dbReference type="AlphaFoldDB" id="A0A017TBX1"/>
<dbReference type="SUPFAM" id="SSF53474">
    <property type="entry name" value="alpha/beta-Hydrolases"/>
    <property type="match status" value="1"/>
</dbReference>
<evidence type="ECO:0000313" key="2">
    <source>
        <dbReference type="EMBL" id="EYF06744.1"/>
    </source>
</evidence>
<dbReference type="PANTHER" id="PTHR33428">
    <property type="entry name" value="CHLOROPHYLLASE-2, CHLOROPLASTIC"/>
    <property type="match status" value="1"/>
</dbReference>
<protein>
    <submittedName>
        <fullName evidence="2">Uncharacterized protein</fullName>
    </submittedName>
</protein>
<name>A0A017TBX1_9BACT</name>
<evidence type="ECO:0000256" key="1">
    <source>
        <dbReference type="SAM" id="MobiDB-lite"/>
    </source>
</evidence>
<dbReference type="Gene3D" id="3.40.50.1820">
    <property type="entry name" value="alpha/beta hydrolase"/>
    <property type="match status" value="1"/>
</dbReference>
<evidence type="ECO:0000313" key="3">
    <source>
        <dbReference type="Proteomes" id="UP000019678"/>
    </source>
</evidence>
<dbReference type="SUPFAM" id="SSF89372">
    <property type="entry name" value="Fucose-specific lectin"/>
    <property type="match status" value="1"/>
</dbReference>
<reference evidence="2 3" key="1">
    <citation type="submission" date="2013-05" db="EMBL/GenBank/DDBJ databases">
        <title>Genome assembly of Chondromyces apiculatus DSM 436.</title>
        <authorList>
            <person name="Sharma G."/>
            <person name="Khatri I."/>
            <person name="Kaur C."/>
            <person name="Mayilraj S."/>
            <person name="Subramanian S."/>
        </authorList>
    </citation>
    <scope>NUCLEOTIDE SEQUENCE [LARGE SCALE GENOMIC DNA]</scope>
    <source>
        <strain evidence="2 3">DSM 436</strain>
    </source>
</reference>
<dbReference type="eggNOG" id="COG1073">
    <property type="taxonomic scope" value="Bacteria"/>
</dbReference>
<gene>
    <name evidence="2" type="ORF">CAP_1441</name>
</gene>
<dbReference type="Proteomes" id="UP000019678">
    <property type="component" value="Unassembled WGS sequence"/>
</dbReference>
<organism evidence="2 3">
    <name type="scientific">Chondromyces apiculatus DSM 436</name>
    <dbReference type="NCBI Taxonomy" id="1192034"/>
    <lineage>
        <taxon>Bacteria</taxon>
        <taxon>Pseudomonadati</taxon>
        <taxon>Myxococcota</taxon>
        <taxon>Polyangia</taxon>
        <taxon>Polyangiales</taxon>
        <taxon>Polyangiaceae</taxon>
        <taxon>Chondromyces</taxon>
    </lineage>
</organism>
<sequence length="728" mass="75505">MCVMPIRNSGFFVQSAGRGGFFVQGAAGRAGSELLVPLDGAPYGVAHHALDTSVEPPVWRYVGSFGAALGPVDAVSLIRSNFGDPGNLEAVACAAGRLALFWRPAEPGASWSEPHLLASGVTGSPALLQGTWGHRGHFELVAPLAEGGLGHWVRDNDTAGLPWHGPSVFGVSAGRFEAVTLIQGDLDGAVHLDAVARTGDRLVHFRCGPDRVWSGPVEVLSGVGGRPALVQGSGGRRGHVELVAPLRVAGVGHWYRDGDDPALPWRGPQIFATELGRCSEVSLLRRDDGPQGRIEAVVVAGDHVAHFSRDASGWFRRALFSAVPPPRTTAGTPLVTPVTPVTPVASPLPVPAAPLTSPPAQSQPEASSSVPASPHAGTSGAAAAPDRPGRTPRPGASPLGAGPYGAGFRRIMDLPVSRPGPSDEGASPEGHLDAEAPRPEQRRTVALLYYPAADSGEDAAVAAGAPFPVLALAHTRRAHGDALPVDAHQDYRQLSGLMAHLARRGFVVIAPDMSWLVGASPANHEATHRAAVLRDALAHLRAGSRGPILADFERLGLIGHGAGGLAALALALDRESLFEVRAAALLSPHLDDLDLALAAALPPTLVLRGAADVSPEAPWSPRHAFSTSPASATSPAASTSSTRAPSPRHLVTVPAASHAGYTTSLAVSEPPGGVAALPRREQQRVVKAYVTAFFEHYLRGEDNLAWLAGDAPVSELEGLSIEVRLEAP</sequence>
<dbReference type="Pfam" id="PF07224">
    <property type="entry name" value="Chlorophyllase"/>
    <property type="match status" value="1"/>
</dbReference>
<comment type="caution">
    <text evidence="2">The sequence shown here is derived from an EMBL/GenBank/DDBJ whole genome shotgun (WGS) entry which is preliminary data.</text>
</comment>
<feature type="compositionally biased region" description="Low complexity" evidence="1">
    <location>
        <begin position="353"/>
        <end position="374"/>
    </location>
</feature>
<feature type="compositionally biased region" description="Low complexity" evidence="1">
    <location>
        <begin position="626"/>
        <end position="647"/>
    </location>
</feature>
<dbReference type="STRING" id="1192034.CAP_1441"/>
<feature type="region of interest" description="Disordered" evidence="1">
    <location>
        <begin position="618"/>
        <end position="647"/>
    </location>
</feature>
<proteinExistence type="predicted"/>
<dbReference type="EMBL" id="ASRX01000014">
    <property type="protein sequence ID" value="EYF06744.1"/>
    <property type="molecule type" value="Genomic_DNA"/>
</dbReference>
<dbReference type="PANTHER" id="PTHR33428:SF14">
    <property type="entry name" value="CARBOXYLESTERASE TYPE B DOMAIN-CONTAINING PROTEIN"/>
    <property type="match status" value="1"/>
</dbReference>
<dbReference type="InterPro" id="IPR029058">
    <property type="entry name" value="AB_hydrolase_fold"/>
</dbReference>
<feature type="region of interest" description="Disordered" evidence="1">
    <location>
        <begin position="349"/>
        <end position="440"/>
    </location>
</feature>
<dbReference type="InterPro" id="IPR017395">
    <property type="entry name" value="Chlorophyllase-like"/>
</dbReference>
<feature type="compositionally biased region" description="Basic and acidic residues" evidence="1">
    <location>
        <begin position="430"/>
        <end position="440"/>
    </location>
</feature>
<keyword evidence="3" id="KW-1185">Reference proteome</keyword>